<dbReference type="EC" id="2.7.11.1" evidence="1"/>
<evidence type="ECO:0000259" key="9">
    <source>
        <dbReference type="PROSITE" id="PS50011"/>
    </source>
</evidence>
<keyword evidence="3 11" id="KW-0808">Transferase</keyword>
<feature type="coiled-coil region" evidence="7">
    <location>
        <begin position="995"/>
        <end position="1022"/>
    </location>
</feature>
<feature type="domain" description="Protein kinase" evidence="9">
    <location>
        <begin position="190"/>
        <end position="484"/>
    </location>
</feature>
<evidence type="ECO:0000256" key="7">
    <source>
        <dbReference type="SAM" id="Coils"/>
    </source>
</evidence>
<gene>
    <name evidence="11" type="primary">pglW</name>
    <name evidence="11" type="ORF">N4S67_04300</name>
</gene>
<evidence type="ECO:0000256" key="8">
    <source>
        <dbReference type="SAM" id="MobiDB-lite"/>
    </source>
</evidence>
<organism evidence="11 12">
    <name type="scientific">Mycobacterium deserti</name>
    <dbReference type="NCBI Taxonomy" id="2978347"/>
    <lineage>
        <taxon>Bacteria</taxon>
        <taxon>Bacillati</taxon>
        <taxon>Actinomycetota</taxon>
        <taxon>Actinomycetes</taxon>
        <taxon>Mycobacteriales</taxon>
        <taxon>Mycobacteriaceae</taxon>
        <taxon>Mycobacterium</taxon>
    </lineage>
</organism>
<keyword evidence="6" id="KW-0067">ATP-binding</keyword>
<evidence type="ECO:0000256" key="5">
    <source>
        <dbReference type="ARBA" id="ARBA00022777"/>
    </source>
</evidence>
<dbReference type="Gene3D" id="3.30.200.20">
    <property type="entry name" value="Phosphorylase Kinase, domain 1"/>
    <property type="match status" value="2"/>
</dbReference>
<evidence type="ECO:0000259" key="10">
    <source>
        <dbReference type="PROSITE" id="PS50965"/>
    </source>
</evidence>
<dbReference type="SUPFAM" id="SSF56112">
    <property type="entry name" value="Protein kinase-like (PK-like)"/>
    <property type="match status" value="2"/>
</dbReference>
<feature type="region of interest" description="Disordered" evidence="8">
    <location>
        <begin position="1"/>
        <end position="20"/>
    </location>
</feature>
<evidence type="ECO:0000256" key="4">
    <source>
        <dbReference type="ARBA" id="ARBA00022741"/>
    </source>
</evidence>
<feature type="domain" description="Protein kinase" evidence="9">
    <location>
        <begin position="515"/>
        <end position="772"/>
    </location>
</feature>
<dbReference type="Gene3D" id="1.10.510.10">
    <property type="entry name" value="Transferase(Phosphotransferase) domain 1"/>
    <property type="match status" value="2"/>
</dbReference>
<dbReference type="Pfam" id="PF00069">
    <property type="entry name" value="Pkinase"/>
    <property type="match status" value="2"/>
</dbReference>
<dbReference type="RefSeq" id="WP_260991666.1">
    <property type="nucleotide sequence ID" value="NZ_JAODWD010000001.1"/>
</dbReference>
<evidence type="ECO:0000313" key="12">
    <source>
        <dbReference type="Proteomes" id="UP001206639"/>
    </source>
</evidence>
<dbReference type="PROSITE" id="PS50965">
    <property type="entry name" value="NERD"/>
    <property type="match status" value="1"/>
</dbReference>
<feature type="domain" description="NERD" evidence="10">
    <location>
        <begin position="14"/>
        <end position="127"/>
    </location>
</feature>
<protein>
    <recommendedName>
        <fullName evidence="1">non-specific serine/threonine protein kinase</fullName>
        <ecNumber evidence="1">2.7.11.1</ecNumber>
    </recommendedName>
</protein>
<sequence>MQPNSERWHVVTESEHPHEQEGLEHIRELLPDRSPFHAWSNFEFVDSNGTWSEVDLLVLGEGALYLVELKHYQGAISGNAYRWQLAHRSEDSPLKKTAMKARRLAGALKNAAVNAGLDARTIPFVKPAVFLHAHTTRCLLSGADKNDLYGLDGREQQTSLPGIAELLLEPPRREAVNERDFLRAVDQAGFALRREREVGSWRLIGQALDEDDDWQDWPAEHRVTRKLARIRFFTSPQGASTAQIAGARRLAEREYGLTSRLHHPGILAPQDIVEDELGSGLVFPYDPDDQRLDLWLADNGEKLDLRAHVALVRQLAESVQYAHSNGIVHRGLNPSAVVVHADSPPRTLIGGWSVAGAAEGASPSVIETQGNATRIFGLLEARKHGEANRVAGAYVAPEGQWRPDANRSRLDVFALGALTYLLIAGHDPATSAVELKQRLEREHGLDLAADLPQVPEALRELVLAATNPVVSDRLRDANTFLEMLSRVERELGSSNGDTDIDPLDAPPGTLIGGRFELVRRLGSGSTAVGLLVRDAEADGEARVLKVAIDDNAAKRLDAEVEVLAALTGRKHPRIVRIIETVPIRVGDRNALLLESAGEETLAEVLRDRRRLSLDLLDRWGTDLLEALVMLDEAGVDHRDIKPSNLGVREQRSDRAKHLVLFDFSLAKASAATISAGTPPYLDPFLGCGTRLHWDSAAERYAAAVTLFEMATGHAPVYGDGETAPQFVERATIEPGDFDPAIADAMVRFFEKALAKDIKRRHDTASDMLSEWRSSLAGSVATTPADADEAAERATPETPLPESGLTPRALSALEPFRLKTVGDLAALDTSRLSRFTGIVDSTKREIRGRAKQWRQMFGSQLLPSPAPPDDINPADPFTSPQKAAALLVESAGSPRAQARRTAAAVLLGLEGDVAPFAVLADHANALGLGGQAQASMALASLRDAWAKSPQAAGLLDGVFDRVAGVLEGLDGAAWTESIVDALAPTSAAASDRRLIAGMVRAALDRAEDKAKGAEEESPIARRRRRKDSRLLLARTADVADVAQTLGARATQLVNESADAGEFVVPRGRSIPALRQIWTNSVPSLDDTRLVRLAARLADGVAASASGELYSKSMPVVDAVRLALGSTMPSQRFSVNAVKRLVQVRFPGVADVPGRPALDQLLADAGTGLTWDGDSYSVPSLHSDTTFLTQTSLPAIPIRKVDSFSHPTSRLLRESMSARSFLVLGAPAKQAAWIAAGLVTAFSASEVNITDVLLELLKKSSEKAGVPWDAVLAADAAAKESVDARGLSALVEQSIPGVETAIANALSNAAGVDRPVVITEAAPLARYGHMSVLSKLADITTRRDQAIWLVVPEEGGGGPLLDRIPIPLTYASQFVRVDDLFVAAEGEVR</sequence>
<evidence type="ECO:0000256" key="1">
    <source>
        <dbReference type="ARBA" id="ARBA00012513"/>
    </source>
</evidence>
<name>A0ABT2M5U8_9MYCO</name>
<dbReference type="InterPro" id="IPR000719">
    <property type="entry name" value="Prot_kinase_dom"/>
</dbReference>
<evidence type="ECO:0000313" key="11">
    <source>
        <dbReference type="EMBL" id="MCT7657638.1"/>
    </source>
</evidence>
<feature type="region of interest" description="Disordered" evidence="8">
    <location>
        <begin position="777"/>
        <end position="807"/>
    </location>
</feature>
<dbReference type="SMART" id="SM00220">
    <property type="entry name" value="S_TKc"/>
    <property type="match status" value="1"/>
</dbReference>
<keyword evidence="7" id="KW-0175">Coiled coil</keyword>
<keyword evidence="2" id="KW-0723">Serine/threonine-protein kinase</keyword>
<dbReference type="Proteomes" id="UP001206639">
    <property type="component" value="Unassembled WGS sequence"/>
</dbReference>
<reference evidence="12" key="1">
    <citation type="submission" date="2023-07" db="EMBL/GenBank/DDBJ databases">
        <authorList>
            <person name="Deng Y."/>
            <person name="Zhang Y.-Q."/>
        </authorList>
    </citation>
    <scope>NUCLEOTIDE SEQUENCE [LARGE SCALE GENOMIC DNA]</scope>
    <source>
        <strain evidence="12">CPCC 205710</strain>
    </source>
</reference>
<dbReference type="EMBL" id="JAODWD010000001">
    <property type="protein sequence ID" value="MCT7657638.1"/>
    <property type="molecule type" value="Genomic_DNA"/>
</dbReference>
<evidence type="ECO:0000256" key="2">
    <source>
        <dbReference type="ARBA" id="ARBA00022527"/>
    </source>
</evidence>
<evidence type="ECO:0000256" key="6">
    <source>
        <dbReference type="ARBA" id="ARBA00022840"/>
    </source>
</evidence>
<dbReference type="PANTHER" id="PTHR43289">
    <property type="entry name" value="MITOGEN-ACTIVATED PROTEIN KINASE KINASE KINASE 20-RELATED"/>
    <property type="match status" value="1"/>
</dbReference>
<evidence type="ECO:0000256" key="3">
    <source>
        <dbReference type="ARBA" id="ARBA00022679"/>
    </source>
</evidence>
<accession>A0ABT2M5U8</accession>
<proteinExistence type="predicted"/>
<dbReference type="InterPro" id="IPR011009">
    <property type="entry name" value="Kinase-like_dom_sf"/>
</dbReference>
<keyword evidence="5 11" id="KW-0418">Kinase</keyword>
<dbReference type="PANTHER" id="PTHR43289:SF6">
    <property type="entry name" value="SERINE_THREONINE-PROTEIN KINASE NEKL-3"/>
    <property type="match status" value="1"/>
</dbReference>
<dbReference type="PROSITE" id="PS50011">
    <property type="entry name" value="PROTEIN_KINASE_DOM"/>
    <property type="match status" value="2"/>
</dbReference>
<keyword evidence="4" id="KW-0547">Nucleotide-binding</keyword>
<comment type="caution">
    <text evidence="11">The sequence shown here is derived from an EMBL/GenBank/DDBJ whole genome shotgun (WGS) entry which is preliminary data.</text>
</comment>
<dbReference type="InterPro" id="IPR049832">
    <property type="entry name" value="BREX_PglW"/>
</dbReference>
<dbReference type="InterPro" id="IPR011528">
    <property type="entry name" value="NERD"/>
</dbReference>
<dbReference type="GO" id="GO:0016301">
    <property type="term" value="F:kinase activity"/>
    <property type="evidence" value="ECO:0007669"/>
    <property type="project" value="UniProtKB-KW"/>
</dbReference>
<keyword evidence="12" id="KW-1185">Reference proteome</keyword>
<dbReference type="NCBIfam" id="NF033442">
    <property type="entry name" value="BREX_PglW"/>
    <property type="match status" value="1"/>
</dbReference>
<dbReference type="Pfam" id="PF08378">
    <property type="entry name" value="NERD"/>
    <property type="match status" value="1"/>
</dbReference>